<organism evidence="2 3">
    <name type="scientific">Caenorhabditis remanei</name>
    <name type="common">Caenorhabditis vulgaris</name>
    <dbReference type="NCBI Taxonomy" id="31234"/>
    <lineage>
        <taxon>Eukaryota</taxon>
        <taxon>Metazoa</taxon>
        <taxon>Ecdysozoa</taxon>
        <taxon>Nematoda</taxon>
        <taxon>Chromadorea</taxon>
        <taxon>Rhabditida</taxon>
        <taxon>Rhabditina</taxon>
        <taxon>Rhabditomorpha</taxon>
        <taxon>Rhabditoidea</taxon>
        <taxon>Rhabditidae</taxon>
        <taxon>Peloderinae</taxon>
        <taxon>Caenorhabditis</taxon>
    </lineage>
</organism>
<dbReference type="AlphaFoldDB" id="A0A6A5FZ23"/>
<evidence type="ECO:0000256" key="1">
    <source>
        <dbReference type="SAM" id="Phobius"/>
    </source>
</evidence>
<proteinExistence type="predicted"/>
<keyword evidence="1" id="KW-0812">Transmembrane</keyword>
<dbReference type="RefSeq" id="XP_003117692.2">
    <property type="nucleotide sequence ID" value="XM_003117644.2"/>
</dbReference>
<dbReference type="CTD" id="9825423"/>
<sequence>MDFNEEWKNLLEIASQLDWVHLTFSNIPVFILIIYCTGGFVASYLFKGTPMPRDSTGEAAKMTRFNFGLLIITAWILIARNSALETNYDDLASCFTNLLNFNLFFICIVDLISLFVQSFLAIRVAVGTTKKEKTIWCFFLSGALITALAVTCFTFQEFRQTYYDEQMDFPFQNLIYGAFSLLVVFGAIGAHYLEVYLKKSADTRYSNGSKHYYKIYKQFKIMYDISKYTGINAAFKSIAMLSMMFFSQSQRIYHATVLFYFTFTTTLCFFALKESRIRLFELFGLQETYFGRMFMGLRKSGTLEEEPTVTPEAFMENLERQWEEEYEKKMREQNQTVFPAQQKMTLRQIFRRAKTLFETLAVLMERKRVGPVTHSSLFMVTGSSNPSLTTIC</sequence>
<feature type="transmembrane region" description="Helical" evidence="1">
    <location>
        <begin position="67"/>
        <end position="83"/>
    </location>
</feature>
<keyword evidence="1" id="KW-1133">Transmembrane helix</keyword>
<comment type="caution">
    <text evidence="2">The sequence shown here is derived from an EMBL/GenBank/DDBJ whole genome shotgun (WGS) entry which is preliminary data.</text>
</comment>
<evidence type="ECO:0000313" key="2">
    <source>
        <dbReference type="EMBL" id="KAF1747599.1"/>
    </source>
</evidence>
<reference evidence="2 3" key="1">
    <citation type="submission" date="2019-12" db="EMBL/GenBank/DDBJ databases">
        <title>Chromosome-level assembly of the Caenorhabditis remanei genome.</title>
        <authorList>
            <person name="Teterina A.A."/>
            <person name="Willis J.H."/>
            <person name="Phillips P.C."/>
        </authorList>
    </citation>
    <scope>NUCLEOTIDE SEQUENCE [LARGE SCALE GENOMIC DNA]</scope>
    <source>
        <strain evidence="2 3">PX506</strain>
        <tissue evidence="2">Whole organism</tissue>
    </source>
</reference>
<keyword evidence="1" id="KW-0472">Membrane</keyword>
<feature type="transmembrane region" description="Helical" evidence="1">
    <location>
        <begin position="103"/>
        <end position="122"/>
    </location>
</feature>
<dbReference type="KEGG" id="crq:GCK72_024064"/>
<feature type="transmembrane region" description="Helical" evidence="1">
    <location>
        <begin position="252"/>
        <end position="272"/>
    </location>
</feature>
<feature type="transmembrane region" description="Helical" evidence="1">
    <location>
        <begin position="27"/>
        <end position="46"/>
    </location>
</feature>
<feature type="transmembrane region" description="Helical" evidence="1">
    <location>
        <begin position="134"/>
        <end position="156"/>
    </location>
</feature>
<dbReference type="GeneID" id="9825423"/>
<feature type="transmembrane region" description="Helical" evidence="1">
    <location>
        <begin position="176"/>
        <end position="197"/>
    </location>
</feature>
<feature type="transmembrane region" description="Helical" evidence="1">
    <location>
        <begin position="228"/>
        <end position="246"/>
    </location>
</feature>
<dbReference type="Proteomes" id="UP000483820">
    <property type="component" value="Chromosome X"/>
</dbReference>
<name>A0A6A5FZ23_CAERE</name>
<dbReference type="EMBL" id="WUAV01000006">
    <property type="protein sequence ID" value="KAF1747599.1"/>
    <property type="molecule type" value="Genomic_DNA"/>
</dbReference>
<evidence type="ECO:0000313" key="3">
    <source>
        <dbReference type="Proteomes" id="UP000483820"/>
    </source>
</evidence>
<accession>A0A6A5FZ23</accession>
<protein>
    <submittedName>
        <fullName evidence="2">Uncharacterized protein</fullName>
    </submittedName>
</protein>
<gene>
    <name evidence="2" type="ORF">GCK72_024064</name>
</gene>